<dbReference type="Pfam" id="PF00041">
    <property type="entry name" value="fn3"/>
    <property type="match status" value="1"/>
</dbReference>
<protein>
    <recommendedName>
        <fullName evidence="1">Fibronectin type-III domain-containing protein</fullName>
    </recommendedName>
</protein>
<dbReference type="Proteomes" id="UP000632125">
    <property type="component" value="Unassembled WGS sequence"/>
</dbReference>
<evidence type="ECO:0000259" key="1">
    <source>
        <dbReference type="SMART" id="SM00060"/>
    </source>
</evidence>
<dbReference type="Gene3D" id="2.60.40.10">
    <property type="entry name" value="Immunoglobulins"/>
    <property type="match status" value="1"/>
</dbReference>
<comment type="caution">
    <text evidence="2">The sequence shown here is derived from an EMBL/GenBank/DDBJ whole genome shotgun (WGS) entry which is preliminary data.</text>
</comment>
<dbReference type="CDD" id="cd00063">
    <property type="entry name" value="FN3"/>
    <property type="match status" value="1"/>
</dbReference>
<dbReference type="Gene3D" id="2.60.120.260">
    <property type="entry name" value="Galactose-binding domain-like"/>
    <property type="match status" value="1"/>
</dbReference>
<accession>A0A927HA00</accession>
<dbReference type="SMART" id="SM00060">
    <property type="entry name" value="FN3"/>
    <property type="match status" value="1"/>
</dbReference>
<dbReference type="AlphaFoldDB" id="A0A927HA00"/>
<keyword evidence="3" id="KW-1185">Reference proteome</keyword>
<feature type="domain" description="Fibronectin type-III" evidence="1">
    <location>
        <begin position="35"/>
        <end position="109"/>
    </location>
</feature>
<gene>
    <name evidence="2" type="ORF">IDH41_26485</name>
</gene>
<dbReference type="EMBL" id="JACXIY010000042">
    <property type="protein sequence ID" value="MBD2872134.1"/>
    <property type="molecule type" value="Genomic_DNA"/>
</dbReference>
<proteinExistence type="predicted"/>
<dbReference type="Pfam" id="PF05593">
    <property type="entry name" value="RHS_repeat"/>
    <property type="match status" value="1"/>
</dbReference>
<reference evidence="2" key="1">
    <citation type="submission" date="2020-09" db="EMBL/GenBank/DDBJ databases">
        <title>A novel bacterium of genus Paenibacillus, isolated from South China Sea.</title>
        <authorList>
            <person name="Huang H."/>
            <person name="Mo K."/>
            <person name="Hu Y."/>
        </authorList>
    </citation>
    <scope>NUCLEOTIDE SEQUENCE</scope>
    <source>
        <strain evidence="2">IB182493</strain>
    </source>
</reference>
<evidence type="ECO:0000313" key="3">
    <source>
        <dbReference type="Proteomes" id="UP000632125"/>
    </source>
</evidence>
<dbReference type="InterPro" id="IPR003961">
    <property type="entry name" value="FN3_dom"/>
</dbReference>
<sequence>GTLNLTLRSTGDNGGGTVYVDGVTLYYGEEDFEAPTAPKGFRTIKNTSSKIQFNWDMSTDNNEVLGYEIYLNDNFLGTTTNSSYTANNLLARSWYKFSIRAFDDAGNYSELVDFKAATFGANLVSNGGFEEYSQLNGVGSYWSSSVRNGAVADLKLVHAPVINGQTAQKVQGYGIPNADRIKVSQEVEVQPNLPFTFKSNVYVESIANSKFVYYIDFADENGDWIDGIALERTTGTGGYVLLTASGIVPEEARSATINIALRATGNGGAGTIYIDAVEFSYINKATYRYNEKNQLESISYSDGTRILYTYDSNGNLIQIRREET</sequence>
<dbReference type="RefSeq" id="WP_397328630.1">
    <property type="nucleotide sequence ID" value="NZ_JACXIY010000042.1"/>
</dbReference>
<organism evidence="2 3">
    <name type="scientific">Paenibacillus arenilitoris</name>
    <dbReference type="NCBI Taxonomy" id="2772299"/>
    <lineage>
        <taxon>Bacteria</taxon>
        <taxon>Bacillati</taxon>
        <taxon>Bacillota</taxon>
        <taxon>Bacilli</taxon>
        <taxon>Bacillales</taxon>
        <taxon>Paenibacillaceae</taxon>
        <taxon>Paenibacillus</taxon>
    </lineage>
</organism>
<dbReference type="InterPro" id="IPR036116">
    <property type="entry name" value="FN3_sf"/>
</dbReference>
<evidence type="ECO:0000313" key="2">
    <source>
        <dbReference type="EMBL" id="MBD2872134.1"/>
    </source>
</evidence>
<dbReference type="InterPro" id="IPR013783">
    <property type="entry name" value="Ig-like_fold"/>
</dbReference>
<name>A0A927HA00_9BACL</name>
<dbReference type="SUPFAM" id="SSF49265">
    <property type="entry name" value="Fibronectin type III"/>
    <property type="match status" value="1"/>
</dbReference>
<dbReference type="InterPro" id="IPR031325">
    <property type="entry name" value="RHS_repeat"/>
</dbReference>
<feature type="non-terminal residue" evidence="2">
    <location>
        <position position="1"/>
    </location>
</feature>